<keyword evidence="2" id="KW-0472">Membrane</keyword>
<keyword evidence="5" id="KW-1185">Reference proteome</keyword>
<feature type="transmembrane region" description="Helical" evidence="2">
    <location>
        <begin position="600"/>
        <end position="623"/>
    </location>
</feature>
<dbReference type="SMART" id="SM00320">
    <property type="entry name" value="WD40"/>
    <property type="match status" value="3"/>
</dbReference>
<feature type="transmembrane region" description="Helical" evidence="2">
    <location>
        <begin position="468"/>
        <end position="494"/>
    </location>
</feature>
<dbReference type="PANTHER" id="PTHR19879:SF9">
    <property type="entry name" value="TRANSCRIPTION INITIATION FACTOR TFIID SUBUNIT 5"/>
    <property type="match status" value="1"/>
</dbReference>
<dbReference type="SUPFAM" id="SSF82171">
    <property type="entry name" value="DPP6 N-terminal domain-like"/>
    <property type="match status" value="1"/>
</dbReference>
<proteinExistence type="predicted"/>
<feature type="transmembrane region" description="Helical" evidence="2">
    <location>
        <begin position="768"/>
        <end position="787"/>
    </location>
</feature>
<feature type="domain" description="NACHT" evidence="3">
    <location>
        <begin position="155"/>
        <end position="243"/>
    </location>
</feature>
<dbReference type="RefSeq" id="WP_210881083.1">
    <property type="nucleotide sequence ID" value="NZ_JAGPYQ010000001.1"/>
</dbReference>
<keyword evidence="2" id="KW-1133">Transmembrane helix</keyword>
<dbReference type="InterPro" id="IPR007111">
    <property type="entry name" value="NACHT_NTPase"/>
</dbReference>
<evidence type="ECO:0000256" key="1">
    <source>
        <dbReference type="PROSITE-ProRule" id="PRU00221"/>
    </source>
</evidence>
<evidence type="ECO:0000313" key="5">
    <source>
        <dbReference type="Proteomes" id="UP000677413"/>
    </source>
</evidence>
<accession>A0A940XQ17</accession>
<dbReference type="AlphaFoldDB" id="A0A940XQ17"/>
<dbReference type="InterPro" id="IPR027417">
    <property type="entry name" value="P-loop_NTPase"/>
</dbReference>
<feature type="transmembrane region" description="Helical" evidence="2">
    <location>
        <begin position="515"/>
        <end position="538"/>
    </location>
</feature>
<reference evidence="4 5" key="1">
    <citation type="submission" date="2021-04" db="EMBL/GenBank/DDBJ databases">
        <authorList>
            <person name="Tang X."/>
            <person name="Zhou X."/>
            <person name="Chen X."/>
            <person name="Cernava T."/>
            <person name="Zhang C."/>
        </authorList>
    </citation>
    <scope>NUCLEOTIDE SEQUENCE [LARGE SCALE GENOMIC DNA]</scope>
    <source>
        <strain evidence="4 5">BH-SS-21</strain>
    </source>
</reference>
<organism evidence="4 5">
    <name type="scientific">Streptomyces liliiviolaceus</name>
    <dbReference type="NCBI Taxonomy" id="2823109"/>
    <lineage>
        <taxon>Bacteria</taxon>
        <taxon>Bacillati</taxon>
        <taxon>Actinomycetota</taxon>
        <taxon>Actinomycetes</taxon>
        <taxon>Kitasatosporales</taxon>
        <taxon>Streptomycetaceae</taxon>
        <taxon>Streptomyces</taxon>
    </lineage>
</organism>
<keyword evidence="2" id="KW-0812">Transmembrane</keyword>
<feature type="transmembrane region" description="Helical" evidence="2">
    <location>
        <begin position="47"/>
        <end position="68"/>
    </location>
</feature>
<dbReference type="PANTHER" id="PTHR19879">
    <property type="entry name" value="TRANSCRIPTION INITIATION FACTOR TFIID"/>
    <property type="match status" value="1"/>
</dbReference>
<dbReference type="EMBL" id="JAGPYQ010000001">
    <property type="protein sequence ID" value="MBQ0847373.1"/>
    <property type="molecule type" value="Genomic_DNA"/>
</dbReference>
<comment type="caution">
    <text evidence="4">The sequence shown here is derived from an EMBL/GenBank/DDBJ whole genome shotgun (WGS) entry which is preliminary data.</text>
</comment>
<feature type="transmembrane region" description="Helical" evidence="2">
    <location>
        <begin position="558"/>
        <end position="579"/>
    </location>
</feature>
<feature type="transmembrane region" description="Helical" evidence="2">
    <location>
        <begin position="668"/>
        <end position="688"/>
    </location>
</feature>
<keyword evidence="1" id="KW-0853">WD repeat</keyword>
<protein>
    <recommendedName>
        <fullName evidence="3">NACHT domain-containing protein</fullName>
    </recommendedName>
</protein>
<feature type="transmembrane region" description="Helical" evidence="2">
    <location>
        <begin position="436"/>
        <end position="456"/>
    </location>
</feature>
<dbReference type="PROSITE" id="PS50837">
    <property type="entry name" value="NACHT"/>
    <property type="match status" value="1"/>
</dbReference>
<evidence type="ECO:0000259" key="3">
    <source>
        <dbReference type="PROSITE" id="PS50837"/>
    </source>
</evidence>
<evidence type="ECO:0000313" key="4">
    <source>
        <dbReference type="EMBL" id="MBQ0847373.1"/>
    </source>
</evidence>
<dbReference type="Gene3D" id="2.130.10.10">
    <property type="entry name" value="YVTN repeat-like/Quinoprotein amine dehydrogenase"/>
    <property type="match status" value="2"/>
</dbReference>
<dbReference type="SUPFAM" id="SSF52540">
    <property type="entry name" value="P-loop containing nucleoside triphosphate hydrolases"/>
    <property type="match status" value="1"/>
</dbReference>
<dbReference type="InterPro" id="IPR001680">
    <property type="entry name" value="WD40_rpt"/>
</dbReference>
<evidence type="ECO:0000256" key="2">
    <source>
        <dbReference type="SAM" id="Phobius"/>
    </source>
</evidence>
<feature type="transmembrane region" description="Helical" evidence="2">
    <location>
        <begin position="17"/>
        <end position="35"/>
    </location>
</feature>
<dbReference type="Gene3D" id="3.40.50.300">
    <property type="entry name" value="P-loop containing nucleotide triphosphate hydrolases"/>
    <property type="match status" value="1"/>
</dbReference>
<dbReference type="InterPro" id="IPR015943">
    <property type="entry name" value="WD40/YVTN_repeat-like_dom_sf"/>
</dbReference>
<dbReference type="PROSITE" id="PS50082">
    <property type="entry name" value="WD_REPEATS_2"/>
    <property type="match status" value="1"/>
</dbReference>
<name>A0A940XQ17_9ACTN</name>
<sequence length="1111" mass="119073">MTQLSTRRNRHRIIRDAVLAVIGTACIGFAVWFMTTDFGGKDADDPVAVLGLIAGIASLLVALADLVLQQPAPPSPAACADDLADSLRAQWREESQARGLHNPQVLPLAWAATRRPVADSPGGRTVRLRLDGRLQGVFSAVTAQLATAYQGLPQRRLVTIGEPGAGKTVLALLLTLGLLDARQPGDPVPVMLSASSWDPVRERLDDWIARSLAASHYDGRLEIPRILLSHGLLLPILDGLDEIPESARRSAVRGLNHAIGDDRPVVVTCRATEYEDLIRGGAPTLRRAPVIEVSPVLPEDAIGYLEAVPWPNATDWTPVFDRLRTDPGGHLATALSTPLMVTSVRLVYQHSAGDPAELLDPARFDCQFAVEDHVIHQLVDAAYSPAPGPPGGGGPRRRWTAEQARGWLTFLACYLHDHRERDLAWWRMSDHLLSRWMGPAVGIGLGVVLALFSFVWNTALSIEDVDSQAATLAMALIIGGGFALLSYIVWYAASVRPPGRLTVSAQGALGRLRRGFGNGAALSAVSVAPLMLAGSGFVVLSTLGGPGSLEAAEFCAEMLMVCLSLTCVLGMSLAAHSWLSAPPSRASRVSPRSLLRQDRVSSLTGALTSGLVVAATGLAGWYAGVLLGDVVFRVLTYGAGWPGQGAMDELAEVRWRTLRDWFSTGGPISLLGLAVLLPGTAFALLVLLPRAWPRFVLTRSYLAARGKLPWRLMTFLADARQRELLRQSAGVYQFRHIRLQEALAGQPTYAPDRSAPPADQRKKITRRVVLAVGAGSALTLAAGGLIGRHDRSRGVFHSPEMMRMTGVAFRPGNPQELAVVAADGTLWLWNGDSSYEPSPLHEGGGDDGYASSDVAFHRHGRYLAAAMPGAMQLRDMENDGKVSDQFSWDEGDVEATVAAMQNGDHIAGTADDKGYLWRVTEAGRLTKPSAFNAGENGSHVAEFLPDDSLLTTTDELDMAVFRTPALTPLHKWPTSDILATAASRSGTIEFGHEKIITCPRNHRLVLIDFLGGYLVSYGSGGVERLDHEFGPTTAAAFSPSGRLLAVAEPHGDVRLFAVGSGIVAPTRLATLYGHTASVSSIDFSHDERLMATAGEDGTVRVWKLADFGVSP</sequence>
<dbReference type="PROSITE" id="PS50294">
    <property type="entry name" value="WD_REPEATS_REGION"/>
    <property type="match status" value="1"/>
</dbReference>
<dbReference type="Pfam" id="PF00400">
    <property type="entry name" value="WD40"/>
    <property type="match status" value="1"/>
</dbReference>
<gene>
    <name evidence="4" type="ORF">J8N05_03925</name>
</gene>
<feature type="repeat" description="WD" evidence="1">
    <location>
        <begin position="1071"/>
        <end position="1104"/>
    </location>
</feature>
<dbReference type="Proteomes" id="UP000677413">
    <property type="component" value="Unassembled WGS sequence"/>
</dbReference>